<comment type="similarity">
    <text evidence="4 27">Belongs to the histone H2B family.</text>
</comment>
<dbReference type="GO" id="GO:0000786">
    <property type="term" value="C:nucleosome"/>
    <property type="evidence" value="ECO:0007669"/>
    <property type="project" value="UniProtKB-KW"/>
</dbReference>
<dbReference type="GO" id="GO:0005634">
    <property type="term" value="C:nucleus"/>
    <property type="evidence" value="ECO:0007669"/>
    <property type="project" value="UniProtKB-SubCell"/>
</dbReference>
<dbReference type="Pfam" id="PF00125">
    <property type="entry name" value="Histone"/>
    <property type="match status" value="1"/>
</dbReference>
<evidence type="ECO:0000256" key="7">
    <source>
        <dbReference type="ARBA" id="ARBA00022454"/>
    </source>
</evidence>
<feature type="domain" description="MACPF" evidence="29">
    <location>
        <begin position="908"/>
        <end position="1219"/>
    </location>
</feature>
<comment type="function">
    <text evidence="25">Pore-forming protein that plays a central role in antigen cross-presentation in dendritic cells by mediating delivery of antigens for cross-presentation. Dendritic cells bridge innate and adaptive immunity by capturing exogenous antigens on MHC class-I molecules and presenting them to naive CD8(+) T-cells. Acts by forming a pore in antigen-containing compartments, promoting the release of antigens into the cytosol, enabling generation of MHCI:peptide complexes and T-cell priming.</text>
</comment>
<evidence type="ECO:0000256" key="4">
    <source>
        <dbReference type="ARBA" id="ARBA00006846"/>
    </source>
</evidence>
<keyword evidence="11" id="KW-0812">Transmembrane</keyword>
<keyword evidence="10" id="KW-0399">Innate immunity</keyword>
<evidence type="ECO:0000256" key="23">
    <source>
        <dbReference type="ARBA" id="ARBA00023269"/>
    </source>
</evidence>
<keyword evidence="20" id="KW-1015">Disulfide bond</keyword>
<dbReference type="SMART" id="SM00427">
    <property type="entry name" value="H2B"/>
    <property type="match status" value="1"/>
</dbReference>
<dbReference type="SUPFAM" id="SSF47113">
    <property type="entry name" value="Histone-fold"/>
    <property type="match status" value="1"/>
</dbReference>
<evidence type="ECO:0000256" key="27">
    <source>
        <dbReference type="RuleBase" id="RU000451"/>
    </source>
</evidence>
<evidence type="ECO:0000256" key="10">
    <source>
        <dbReference type="ARBA" id="ARBA00022588"/>
    </source>
</evidence>
<keyword evidence="12" id="KW-0732">Signal</keyword>
<evidence type="ECO:0000256" key="3">
    <source>
        <dbReference type="ARBA" id="ARBA00004286"/>
    </source>
</evidence>
<dbReference type="EMBL" id="JAFBMS010000091">
    <property type="protein sequence ID" value="KAG9337268.1"/>
    <property type="molecule type" value="Genomic_DNA"/>
</dbReference>
<dbReference type="PANTHER" id="PTHR31463">
    <property type="entry name" value="MACROPHAGE-EXPRESSED GENE 1 PROTEIN"/>
    <property type="match status" value="1"/>
</dbReference>
<keyword evidence="6" id="KW-1134">Transmembrane beta strand</keyword>
<keyword evidence="16" id="KW-0007">Acetylation</keyword>
<dbReference type="GO" id="GO:0003677">
    <property type="term" value="F:DNA binding"/>
    <property type="evidence" value="ECO:0007669"/>
    <property type="project" value="UniProtKB-KW"/>
</dbReference>
<dbReference type="InterPro" id="IPR039707">
    <property type="entry name" value="MPEG1"/>
</dbReference>
<keyword evidence="21" id="KW-0325">Glycoprotein</keyword>
<keyword evidence="24" id="KW-0968">Cytoplasmic vesicle</keyword>
<evidence type="ECO:0000256" key="15">
    <source>
        <dbReference type="ARBA" id="ARBA00022989"/>
    </source>
</evidence>
<evidence type="ECO:0000259" key="29">
    <source>
        <dbReference type="PROSITE" id="PS51412"/>
    </source>
</evidence>
<dbReference type="OrthoDB" id="5950457at2759"/>
<evidence type="ECO:0000256" key="12">
    <source>
        <dbReference type="ARBA" id="ARBA00022729"/>
    </source>
</evidence>
<keyword evidence="13" id="KW-0832">Ubl conjugation</keyword>
<keyword evidence="15" id="KW-1133">Transmembrane helix</keyword>
<dbReference type="InterPro" id="IPR000558">
    <property type="entry name" value="Histone_H2B"/>
</dbReference>
<feature type="non-terminal residue" evidence="30">
    <location>
        <position position="1480"/>
    </location>
</feature>
<dbReference type="GO" id="GO:0030527">
    <property type="term" value="F:structural constituent of chromatin"/>
    <property type="evidence" value="ECO:0007669"/>
    <property type="project" value="InterPro"/>
</dbReference>
<evidence type="ECO:0000256" key="25">
    <source>
        <dbReference type="ARBA" id="ARBA00045657"/>
    </source>
</evidence>
<keyword evidence="8" id="KW-1017">Isopeptide bond</keyword>
<dbReference type="GO" id="GO:0002250">
    <property type="term" value="P:adaptive immune response"/>
    <property type="evidence" value="ECO:0007669"/>
    <property type="project" value="UniProtKB-KW"/>
</dbReference>
<dbReference type="PROSITE" id="PS00357">
    <property type="entry name" value="HISTONE_H2B"/>
    <property type="match status" value="1"/>
</dbReference>
<evidence type="ECO:0000256" key="8">
    <source>
        <dbReference type="ARBA" id="ARBA00022499"/>
    </source>
</evidence>
<name>A0A8T2NI03_9TELE</name>
<comment type="function">
    <text evidence="26">Pore-forming protein involved in both innate and adaptive immunity. Plays a central role in antigen cross-presentation in dendritic cells by forming a pore in antigen-containing compartments, thereby promoting delivery of antigens for cross-presentation. Also involved in innate immune response following bacterial infection; shows antibacterial activity against a wide spectrum of Gram-positive, Gram-negative and acid-fast bacteria. Reduces the viability of the intracytosolic pathogen L.monocytogenes by inhibiting acidification of the phagocytic vacuole of host cells which restricts bacterial translocation from the vacuole to the cytosol. Required for the antibacterial activity of reactive oxygen species and nitric oxide.</text>
</comment>
<keyword evidence="18" id="KW-1064">Adaptive immunity</keyword>
<evidence type="ECO:0000256" key="20">
    <source>
        <dbReference type="ARBA" id="ARBA00023157"/>
    </source>
</evidence>
<evidence type="ECO:0000256" key="22">
    <source>
        <dbReference type="ARBA" id="ARBA00023242"/>
    </source>
</evidence>
<evidence type="ECO:0000256" key="16">
    <source>
        <dbReference type="ARBA" id="ARBA00022990"/>
    </source>
</evidence>
<feature type="domain" description="MACPF" evidence="29">
    <location>
        <begin position="143"/>
        <end position="454"/>
    </location>
</feature>
<organism evidence="30 31">
    <name type="scientific">Albula glossodonta</name>
    <name type="common">roundjaw bonefish</name>
    <dbReference type="NCBI Taxonomy" id="121402"/>
    <lineage>
        <taxon>Eukaryota</taxon>
        <taxon>Metazoa</taxon>
        <taxon>Chordata</taxon>
        <taxon>Craniata</taxon>
        <taxon>Vertebrata</taxon>
        <taxon>Euteleostomi</taxon>
        <taxon>Actinopterygii</taxon>
        <taxon>Neopterygii</taxon>
        <taxon>Teleostei</taxon>
        <taxon>Albuliformes</taxon>
        <taxon>Albulidae</taxon>
        <taxon>Albula</taxon>
    </lineage>
</organism>
<evidence type="ECO:0000256" key="26">
    <source>
        <dbReference type="ARBA" id="ARBA00045689"/>
    </source>
</evidence>
<sequence>MPEPAKSAPKKGSKKAVTKTVGKGGKKRRKSRKESYAIYVYKVLKQVHPDTGISSKAMGIMNSFVNDIFERIAGESSRLAHYNKRSTITSREIQTAVRLLLPGELAKHAVSEGTKAVTKYTSSKAILLALWLFGSSCAIPDSSINECKKTANVPVLGVLPGGGWDNLRNLDMGRVMNMSYSLCQTTEDGAYLLPDEVFTVPQKSTKVEISSELIKTWTDQKSATARSINVEVSFTPFINGKFSAENQRMKEHQVKEDSYTSRTEVRNFMYSVKARPGFSLDGTFKSRVMEIASALEINETRLASFLSETLVLDYGTHVLTSISAGASLMKEDYISASFVKKSDERSVSLSAGASFYEVVDAGLNFKDSDKLSQTYKGNTTYSLILSHGGTPFYPGISLQRWQESIGNNLVALDRSGLPLPFFLNKETLSDLQGSTIQKLASTVSKAIQCYYTVNTYPGCTKPESPNYNYQANVDDESCDGLTNNLNLGGVFQRCTPLTYDQESQDMCQTLTQKNPMTGATSCEQPYKQTLLRTEEREESYSQYECRRVCDTCWLVLTCCDDVCSYVNRVRRIRVDTYWCAADNNTVPQTPGFLFGGFYSSEVVNPLTNLKTCPSEFLPYALLSDGLKICLSSNYETAERFSVPFGGMFSCESGNPMAGGLSRCPAGFTQHSATISDGCEVLFCASSGAFSQRELAQIKLPPFTRKPVIGQNNTAQAAVVNVRGTTLVRQAASVMKRHPGVTRLIKRHPEEARLEWDNLRNLDMGRVMNMSYSLCQTTEDGAYLLPDEVFTVPQKSTKVEISSELIKTWTDQKSATARSINIEVSFTPSINGKFSTENQRIKEHQVKEDSYTSRTGVQNSMCNVKARPGFTLDPAFKNRVTQIAIALENNTTRQASFLSETLVLDYDSSINECKKMVNVPVLGVLPGGGWDNLRNLDMGRVMNMSYSLCQTTEDGAYLLPDEVFTVPQKSTKVEINSDIIKSWIDQKSTTARSINSDVSFTPNLNGKFSTENQRIKEHQVKEESYTSHTEVRNSMYSVKARPGFTLDPTFKSCVTQIAIALENNETRLVDFLSEKLVLEYGTHVITFISAGASLMKEDYISTSFVKHSNSHSVAFSASTSFFNQVDFGLNVKQNYKLNEAYEGNTTYSLILSLGGMPFYPGITLQRWQERIGNNLVALDRSGLPLPFLLNKKTLPDLPDPTIQKLASTISKAIQCYYTKNPQTGETSCNQPYKEIHLRTEVREEGYNQFECRHDCRSCWLLFKCCRDTCGDVYRVQRMRVETYWCAADNSTVPQTPGFLFGGLYSSEMVNPLTKSRRCPSEFLPYTLLSDGLKICLSSNHETAAHFAVPFGGMFSCEAGNPMAGNLSRCPAGFTQHLAAVSDGCEVLFCASSGNFSGSELAQIKLPPFTREPLIRQKGTETVAVLNERGTAWVREAGTQKWRKASPEVAQRMVEDFTFSGAAQKSRAFAAALTVILIMALA</sequence>
<keyword evidence="22 27" id="KW-0539">Nucleus</keyword>
<dbReference type="Proteomes" id="UP000824540">
    <property type="component" value="Unassembled WGS sequence"/>
</dbReference>
<evidence type="ECO:0000256" key="28">
    <source>
        <dbReference type="SAM" id="MobiDB-lite"/>
    </source>
</evidence>
<comment type="subunit">
    <text evidence="27">The nucleosome is a histone octamer containing two molecules each of H2A, H2B, H3 and H4 assembled in one H3-H4 heterotetramer and two H2A-H2B heterodimers. The octamer wraps approximately 147 bp of DNA.</text>
</comment>
<evidence type="ECO:0000256" key="24">
    <source>
        <dbReference type="ARBA" id="ARBA00023329"/>
    </source>
</evidence>
<dbReference type="CDD" id="cd22579">
    <property type="entry name" value="MPEG1_P2"/>
    <property type="match status" value="2"/>
</dbReference>
<feature type="region of interest" description="Disordered" evidence="28">
    <location>
        <begin position="1"/>
        <end position="30"/>
    </location>
</feature>
<evidence type="ECO:0000256" key="19">
    <source>
        <dbReference type="ARBA" id="ARBA00023136"/>
    </source>
</evidence>
<dbReference type="InterPro" id="IPR009072">
    <property type="entry name" value="Histone-fold"/>
</dbReference>
<evidence type="ECO:0000256" key="17">
    <source>
        <dbReference type="ARBA" id="ARBA00023125"/>
    </source>
</evidence>
<dbReference type="PROSITE" id="PS51412">
    <property type="entry name" value="MACPF_2"/>
    <property type="match status" value="2"/>
</dbReference>
<keyword evidence="19" id="KW-0472">Membrane</keyword>
<evidence type="ECO:0000256" key="13">
    <source>
        <dbReference type="ARBA" id="ARBA00022843"/>
    </source>
</evidence>
<reference evidence="30" key="1">
    <citation type="thesis" date="2021" institute="BYU ScholarsArchive" country="Provo, UT, USA">
        <title>Applications of and Algorithms for Genome Assembly and Genomic Analyses with an Emphasis on Marine Teleosts.</title>
        <authorList>
            <person name="Pickett B.D."/>
        </authorList>
    </citation>
    <scope>NUCLEOTIDE SEQUENCE</scope>
    <source>
        <strain evidence="30">HI-2016</strain>
    </source>
</reference>
<dbReference type="GO" id="GO:0046982">
    <property type="term" value="F:protein heterodimerization activity"/>
    <property type="evidence" value="ECO:0007669"/>
    <property type="project" value="InterPro"/>
</dbReference>
<dbReference type="InterPro" id="IPR020864">
    <property type="entry name" value="MACPF"/>
</dbReference>
<dbReference type="InterPro" id="IPR055333">
    <property type="entry name" value="HISTONE_H2B_site"/>
</dbReference>
<accession>A0A8T2NI03</accession>
<comment type="caution">
    <text evidence="30">The sequence shown here is derived from an EMBL/GenBank/DDBJ whole genome shotgun (WGS) entry which is preliminary data.</text>
</comment>
<dbReference type="SMART" id="SM00457">
    <property type="entry name" value="MACPF"/>
    <property type="match status" value="2"/>
</dbReference>
<dbReference type="Gene3D" id="1.10.20.10">
    <property type="entry name" value="Histone, subunit A"/>
    <property type="match status" value="1"/>
</dbReference>
<keyword evidence="31" id="KW-1185">Reference proteome</keyword>
<evidence type="ECO:0000313" key="30">
    <source>
        <dbReference type="EMBL" id="KAG9337268.1"/>
    </source>
</evidence>
<feature type="compositionally biased region" description="Basic residues" evidence="28">
    <location>
        <begin position="8"/>
        <end position="17"/>
    </location>
</feature>
<evidence type="ECO:0000256" key="2">
    <source>
        <dbReference type="ARBA" id="ARBA00004265"/>
    </source>
</evidence>
<dbReference type="InterPro" id="IPR007125">
    <property type="entry name" value="H2A/H2B/H3"/>
</dbReference>
<evidence type="ECO:0000256" key="18">
    <source>
        <dbReference type="ARBA" id="ARBA00023130"/>
    </source>
</evidence>
<dbReference type="Pfam" id="PF01823">
    <property type="entry name" value="MACPF"/>
    <property type="match status" value="2"/>
</dbReference>
<dbReference type="GO" id="GO:0045087">
    <property type="term" value="P:innate immune response"/>
    <property type="evidence" value="ECO:0007669"/>
    <property type="project" value="UniProtKB-KW"/>
</dbReference>
<evidence type="ECO:0000256" key="11">
    <source>
        <dbReference type="ARBA" id="ARBA00022692"/>
    </source>
</evidence>
<keyword evidence="14" id="KW-0391">Immunity</keyword>
<dbReference type="FunFam" id="1.10.20.10:FF:000003">
    <property type="entry name" value="Histone H2B"/>
    <property type="match status" value="1"/>
</dbReference>
<dbReference type="PANTHER" id="PTHR31463:SF4">
    <property type="entry name" value="MACROPHAGE-EXPRESSED GENE 1 PROTEIN"/>
    <property type="match status" value="1"/>
</dbReference>
<evidence type="ECO:0000256" key="9">
    <source>
        <dbReference type="ARBA" id="ARBA00022553"/>
    </source>
</evidence>
<evidence type="ECO:0000256" key="6">
    <source>
        <dbReference type="ARBA" id="ARBA00022452"/>
    </source>
</evidence>
<evidence type="ECO:0000256" key="5">
    <source>
        <dbReference type="ARBA" id="ARBA00007256"/>
    </source>
</evidence>
<keyword evidence="17 27" id="KW-0238">DNA-binding</keyword>
<evidence type="ECO:0000256" key="14">
    <source>
        <dbReference type="ARBA" id="ARBA00022859"/>
    </source>
</evidence>
<keyword evidence="23 27" id="KW-0544">Nucleosome core</keyword>
<comment type="similarity">
    <text evidence="5">Belongs to the MPEG1 family.</text>
</comment>
<gene>
    <name evidence="30" type="ORF">JZ751_029554</name>
</gene>
<comment type="subcellular location">
    <subcellularLocation>
        <location evidence="3">Chromosome</location>
    </subcellularLocation>
    <subcellularLocation>
        <location evidence="2">Cytoplasmic vesicle</location>
        <location evidence="2">Phagosome membrane</location>
        <topology evidence="2">Multi-pass membrane protein</topology>
    </subcellularLocation>
    <subcellularLocation>
        <location evidence="1 27">Nucleus</location>
    </subcellularLocation>
</comment>
<keyword evidence="7 27" id="KW-0158">Chromosome</keyword>
<evidence type="ECO:0000256" key="21">
    <source>
        <dbReference type="ARBA" id="ARBA00023180"/>
    </source>
</evidence>
<dbReference type="GO" id="GO:0030670">
    <property type="term" value="C:phagocytic vesicle membrane"/>
    <property type="evidence" value="ECO:0007669"/>
    <property type="project" value="UniProtKB-SubCell"/>
</dbReference>
<evidence type="ECO:0000313" key="31">
    <source>
        <dbReference type="Proteomes" id="UP000824540"/>
    </source>
</evidence>
<protein>
    <recommendedName>
        <fullName evidence="27">Histone H2B</fullName>
    </recommendedName>
</protein>
<dbReference type="GO" id="GO:0042742">
    <property type="term" value="P:defense response to bacterium"/>
    <property type="evidence" value="ECO:0007669"/>
    <property type="project" value="TreeGrafter"/>
</dbReference>
<dbReference type="CDD" id="cd22910">
    <property type="entry name" value="HFD_H2B"/>
    <property type="match status" value="1"/>
</dbReference>
<keyword evidence="9" id="KW-0597">Phosphoprotein</keyword>
<dbReference type="PRINTS" id="PR00621">
    <property type="entry name" value="HISTONEH2B"/>
</dbReference>
<evidence type="ECO:0000256" key="1">
    <source>
        <dbReference type="ARBA" id="ARBA00004123"/>
    </source>
</evidence>
<proteinExistence type="inferred from homology"/>